<dbReference type="SUPFAM" id="SSF47095">
    <property type="entry name" value="HMG-box"/>
    <property type="match status" value="1"/>
</dbReference>
<dbReference type="GO" id="GO:0031011">
    <property type="term" value="C:Ino80 complex"/>
    <property type="evidence" value="ECO:0007669"/>
    <property type="project" value="TreeGrafter"/>
</dbReference>
<comment type="subcellular location">
    <subcellularLocation>
        <location evidence="1">Nucleus</location>
    </subcellularLocation>
</comment>
<keyword evidence="8" id="KW-1185">Reference proteome</keyword>
<dbReference type="GO" id="GO:0003677">
    <property type="term" value="F:DNA binding"/>
    <property type="evidence" value="ECO:0007669"/>
    <property type="project" value="UniProtKB-UniRule"/>
</dbReference>
<dbReference type="PANTHER" id="PTHR35084:SF1">
    <property type="entry name" value="TCF3 FUSION PARTNER"/>
    <property type="match status" value="1"/>
</dbReference>
<dbReference type="SMART" id="SM00398">
    <property type="entry name" value="HMG"/>
    <property type="match status" value="1"/>
</dbReference>
<dbReference type="InterPro" id="IPR033555">
    <property type="entry name" value="TFPT"/>
</dbReference>
<dbReference type="PANTHER" id="PTHR35084">
    <property type="entry name" value="TCF3 FUSION PARTNER"/>
    <property type="match status" value="1"/>
</dbReference>
<reference evidence="7" key="2">
    <citation type="journal article" date="2021" name="Genome Biol. Evol.">
        <title>Developing a high-quality reference genome for a parasitic bivalve with doubly uniparental inheritance (Bivalvia: Unionida).</title>
        <authorList>
            <person name="Smith C.H."/>
        </authorList>
    </citation>
    <scope>NUCLEOTIDE SEQUENCE</scope>
    <source>
        <strain evidence="7">CHS0354</strain>
        <tissue evidence="7">Mantle</tissue>
    </source>
</reference>
<reference evidence="7" key="3">
    <citation type="submission" date="2023-05" db="EMBL/GenBank/DDBJ databases">
        <authorList>
            <person name="Smith C.H."/>
        </authorList>
    </citation>
    <scope>NUCLEOTIDE SEQUENCE</scope>
    <source>
        <strain evidence="7">CHS0354</strain>
        <tissue evidence="7">Mantle</tissue>
    </source>
</reference>
<dbReference type="InterPro" id="IPR009071">
    <property type="entry name" value="HMG_box_dom"/>
</dbReference>
<evidence type="ECO:0000313" key="7">
    <source>
        <dbReference type="EMBL" id="KAK3603629.1"/>
    </source>
</evidence>
<dbReference type="InterPro" id="IPR036910">
    <property type="entry name" value="HMG_box_dom_sf"/>
</dbReference>
<dbReference type="InterPro" id="IPR056513">
    <property type="entry name" value="INO80F"/>
</dbReference>
<proteinExistence type="predicted"/>
<dbReference type="GO" id="GO:0043065">
    <property type="term" value="P:positive regulation of apoptotic process"/>
    <property type="evidence" value="ECO:0007669"/>
    <property type="project" value="TreeGrafter"/>
</dbReference>
<dbReference type="AlphaFoldDB" id="A0AAE0W776"/>
<dbReference type="Pfam" id="PF00505">
    <property type="entry name" value="HMG_box"/>
    <property type="match status" value="1"/>
</dbReference>
<keyword evidence="3" id="KW-0238">DNA-binding</keyword>
<feature type="region of interest" description="Disordered" evidence="5">
    <location>
        <begin position="244"/>
        <end position="274"/>
    </location>
</feature>
<dbReference type="GO" id="GO:0097190">
    <property type="term" value="P:apoptotic signaling pathway"/>
    <property type="evidence" value="ECO:0007669"/>
    <property type="project" value="TreeGrafter"/>
</dbReference>
<protein>
    <recommendedName>
        <fullName evidence="6">HMG box domain-containing protein</fullName>
    </recommendedName>
</protein>
<organism evidence="7 8">
    <name type="scientific">Potamilus streckersoni</name>
    <dbReference type="NCBI Taxonomy" id="2493646"/>
    <lineage>
        <taxon>Eukaryota</taxon>
        <taxon>Metazoa</taxon>
        <taxon>Spiralia</taxon>
        <taxon>Lophotrochozoa</taxon>
        <taxon>Mollusca</taxon>
        <taxon>Bivalvia</taxon>
        <taxon>Autobranchia</taxon>
        <taxon>Heteroconchia</taxon>
        <taxon>Palaeoheterodonta</taxon>
        <taxon>Unionida</taxon>
        <taxon>Unionoidea</taxon>
        <taxon>Unionidae</taxon>
        <taxon>Ambleminae</taxon>
        <taxon>Lampsilini</taxon>
        <taxon>Potamilus</taxon>
    </lineage>
</organism>
<evidence type="ECO:0000259" key="6">
    <source>
        <dbReference type="PROSITE" id="PS50118"/>
    </source>
</evidence>
<dbReference type="EMBL" id="JAEAOA010001069">
    <property type="protein sequence ID" value="KAK3603629.1"/>
    <property type="molecule type" value="Genomic_DNA"/>
</dbReference>
<dbReference type="Pfam" id="PF24245">
    <property type="entry name" value="INO80F"/>
    <property type="match status" value="1"/>
</dbReference>
<feature type="coiled-coil region" evidence="4">
    <location>
        <begin position="118"/>
        <end position="152"/>
    </location>
</feature>
<feature type="region of interest" description="Disordered" evidence="5">
    <location>
        <begin position="186"/>
        <end position="225"/>
    </location>
</feature>
<evidence type="ECO:0000256" key="3">
    <source>
        <dbReference type="PROSITE-ProRule" id="PRU00267"/>
    </source>
</evidence>
<accession>A0AAE0W776</accession>
<name>A0AAE0W776_9BIVA</name>
<keyword evidence="2 3" id="KW-0539">Nucleus</keyword>
<feature type="DNA-binding region" description="HMG box" evidence="3">
    <location>
        <begin position="271"/>
        <end position="344"/>
    </location>
</feature>
<dbReference type="Gene3D" id="1.10.30.10">
    <property type="entry name" value="High mobility group box domain"/>
    <property type="match status" value="1"/>
</dbReference>
<feature type="domain" description="HMG box" evidence="6">
    <location>
        <begin position="271"/>
        <end position="344"/>
    </location>
</feature>
<dbReference type="Proteomes" id="UP001195483">
    <property type="component" value="Unassembled WGS sequence"/>
</dbReference>
<sequence>MTVEKVYDSPVVSWTILHTMTVEKVDCYTPSSWTMLHTMSAEKLDCYTLSSWTIFHTMTVEKVDCYTLSSLTILHNVTVGVHPNHKQWVIPLALPIMAEGLEAQLVTLTQENAFLKKYLSLRKRCEQIQQANEKLVNRLQHVKKLIKRYKRERRYLAERLDEHGDSYRDIQVPVMWEEDQLFGDVRPSSPNLELNSDEQQTKPKGKKLKSHDRSGDLSGDRPSANILSSLEPLFKAHGIRQGGLEDVEGSTKSNSKGQRVKVKTGKEGKTPSKPLNAFQMFRDENRQSVWQEYRQEHSDEIPQHELTKRLAIRWNNLSPSERQIYYDRCELGKVHFKEEFKHSLQESGEATLEQKYSPMDLSAMHLESQSAIASLIMKHDLDG</sequence>
<gene>
    <name evidence="7" type="ORF">CHS0354_017348</name>
</gene>
<reference evidence="7" key="1">
    <citation type="journal article" date="2021" name="Genome Biol. Evol.">
        <title>A High-Quality Reference Genome for a Parasitic Bivalve with Doubly Uniparental Inheritance (Bivalvia: Unionida).</title>
        <authorList>
            <person name="Smith C.H."/>
        </authorList>
    </citation>
    <scope>NUCLEOTIDE SEQUENCE</scope>
    <source>
        <strain evidence="7">CHS0354</strain>
    </source>
</reference>
<evidence type="ECO:0000256" key="4">
    <source>
        <dbReference type="SAM" id="Coils"/>
    </source>
</evidence>
<evidence type="ECO:0000256" key="2">
    <source>
        <dbReference type="ARBA" id="ARBA00023242"/>
    </source>
</evidence>
<comment type="caution">
    <text evidence="7">The sequence shown here is derived from an EMBL/GenBank/DDBJ whole genome shotgun (WGS) entry which is preliminary data.</text>
</comment>
<evidence type="ECO:0000256" key="1">
    <source>
        <dbReference type="ARBA" id="ARBA00004123"/>
    </source>
</evidence>
<dbReference type="PROSITE" id="PS50118">
    <property type="entry name" value="HMG_BOX_2"/>
    <property type="match status" value="1"/>
</dbReference>
<keyword evidence="4" id="KW-0175">Coiled coil</keyword>
<evidence type="ECO:0000313" key="8">
    <source>
        <dbReference type="Proteomes" id="UP001195483"/>
    </source>
</evidence>
<evidence type="ECO:0000256" key="5">
    <source>
        <dbReference type="SAM" id="MobiDB-lite"/>
    </source>
</evidence>
<feature type="compositionally biased region" description="Polar residues" evidence="5">
    <location>
        <begin position="188"/>
        <end position="198"/>
    </location>
</feature>